<dbReference type="InterPro" id="IPR036034">
    <property type="entry name" value="PDZ_sf"/>
</dbReference>
<sequence>MVPATFCHLHRHTKDRPTPPAERERREEGRAMKHLSRLVSAATAMAVLSSWGSAYAIGTGHPAAVPQSSAATSNVSGYLGIGVRDVAADRVKDLKLKDTTGAEIITLDHDAPAASAGLKLHDVVQQMNGQAIANAEQLRKLLHETPAGRNITLQISRDGQQQTISATLADQTQLEHSVLDNLTVVPDPNSDGDIALSAPSSHGYGFFGSLLFGGPSIGLQLDPLNAQLAEYFGLHDGRGLLVKRVAANSAGSAAGLKAGDVVIRVNGRNMASVSDWDKALHANRGKQVQVTIFRNHREFTMSLQDGEPKKKG</sequence>
<accession>A0A4Q1SJ32</accession>
<evidence type="ECO:0000313" key="4">
    <source>
        <dbReference type="EMBL" id="RXS97626.1"/>
    </source>
</evidence>
<reference evidence="4 5" key="1">
    <citation type="journal article" date="2016" name="Int. J. Syst. Evol. Microbiol.">
        <title>Acidipila dinghuensis sp. nov., an acidobacterium isolated from forest soil.</title>
        <authorList>
            <person name="Jiang Y.W."/>
            <person name="Wang J."/>
            <person name="Chen M.H."/>
            <person name="Lv Y.Y."/>
            <person name="Qiu L.H."/>
        </authorList>
    </citation>
    <scope>NUCLEOTIDE SEQUENCE [LARGE SCALE GENOMIC DNA]</scope>
    <source>
        <strain evidence="4 5">DHOF10</strain>
    </source>
</reference>
<dbReference type="SUPFAM" id="SSF50156">
    <property type="entry name" value="PDZ domain-like"/>
    <property type="match status" value="2"/>
</dbReference>
<dbReference type="Proteomes" id="UP000290253">
    <property type="component" value="Unassembled WGS sequence"/>
</dbReference>
<evidence type="ECO:0000256" key="1">
    <source>
        <dbReference type="ARBA" id="ARBA00010541"/>
    </source>
</evidence>
<dbReference type="CDD" id="cd06779">
    <property type="entry name" value="cpPDZ_Deg_HtrA-like"/>
    <property type="match status" value="1"/>
</dbReference>
<comment type="caution">
    <text evidence="4">The sequence shown here is derived from an EMBL/GenBank/DDBJ whole genome shotgun (WGS) entry which is preliminary data.</text>
</comment>
<dbReference type="PANTHER" id="PTHR22939">
    <property type="entry name" value="SERINE PROTEASE FAMILY S1C HTRA-RELATED"/>
    <property type="match status" value="1"/>
</dbReference>
<dbReference type="PROSITE" id="PS50106">
    <property type="entry name" value="PDZ"/>
    <property type="match status" value="1"/>
</dbReference>
<dbReference type="OrthoDB" id="109450at2"/>
<proteinExistence type="inferred from homology"/>
<feature type="domain" description="PDZ" evidence="3">
    <location>
        <begin position="214"/>
        <end position="274"/>
    </location>
</feature>
<evidence type="ECO:0000256" key="2">
    <source>
        <dbReference type="SAM" id="MobiDB-lite"/>
    </source>
</evidence>
<dbReference type="Gene3D" id="2.30.42.10">
    <property type="match status" value="2"/>
</dbReference>
<keyword evidence="5" id="KW-1185">Reference proteome</keyword>
<evidence type="ECO:0000313" key="5">
    <source>
        <dbReference type="Proteomes" id="UP000290253"/>
    </source>
</evidence>
<dbReference type="InterPro" id="IPR001478">
    <property type="entry name" value="PDZ"/>
</dbReference>
<organism evidence="4 5">
    <name type="scientific">Silvibacterium dinghuense</name>
    <dbReference type="NCBI Taxonomy" id="1560006"/>
    <lineage>
        <taxon>Bacteria</taxon>
        <taxon>Pseudomonadati</taxon>
        <taxon>Acidobacteriota</taxon>
        <taxon>Terriglobia</taxon>
        <taxon>Terriglobales</taxon>
        <taxon>Acidobacteriaceae</taxon>
        <taxon>Silvibacterium</taxon>
    </lineage>
</organism>
<dbReference type="AlphaFoldDB" id="A0A4Q1SJ32"/>
<evidence type="ECO:0000259" key="3">
    <source>
        <dbReference type="PROSITE" id="PS50106"/>
    </source>
</evidence>
<feature type="region of interest" description="Disordered" evidence="2">
    <location>
        <begin position="1"/>
        <end position="30"/>
    </location>
</feature>
<name>A0A4Q1SJ32_9BACT</name>
<protein>
    <submittedName>
        <fullName evidence="4">PDZ domain-containing protein</fullName>
    </submittedName>
</protein>
<dbReference type="EMBL" id="SDMK01000001">
    <property type="protein sequence ID" value="RXS97626.1"/>
    <property type="molecule type" value="Genomic_DNA"/>
</dbReference>
<dbReference type="SMART" id="SM00228">
    <property type="entry name" value="PDZ"/>
    <property type="match status" value="2"/>
</dbReference>
<gene>
    <name evidence="4" type="ORF">ESZ00_07035</name>
</gene>
<feature type="compositionally biased region" description="Basic and acidic residues" evidence="2">
    <location>
        <begin position="15"/>
        <end position="30"/>
    </location>
</feature>
<dbReference type="PANTHER" id="PTHR22939:SF129">
    <property type="entry name" value="SERINE PROTEASE HTRA2, MITOCHONDRIAL"/>
    <property type="match status" value="1"/>
</dbReference>
<dbReference type="Pfam" id="PF13180">
    <property type="entry name" value="PDZ_2"/>
    <property type="match status" value="2"/>
</dbReference>
<comment type="similarity">
    <text evidence="1">Belongs to the peptidase S1C family.</text>
</comment>